<keyword evidence="2" id="KW-1185">Reference proteome</keyword>
<gene>
    <name evidence="1" type="ORF">CEXT_615061</name>
</gene>
<proteinExistence type="predicted"/>
<sequence length="115" mass="12511">MGVGSSETATANDTGRECDGAVLPVTPVEDLRFSPALPSVCFLLLLLCLQILFPEGPLISLKAIQSFKSAVIFDSAFSWKTETPKTGSFTTVRAHQQPTLRQQPLVLMLLTKYPD</sequence>
<accession>A0AAV4XDM4</accession>
<protein>
    <submittedName>
        <fullName evidence="1">Uncharacterized protein</fullName>
    </submittedName>
</protein>
<reference evidence="1 2" key="1">
    <citation type="submission" date="2021-06" db="EMBL/GenBank/DDBJ databases">
        <title>Caerostris extrusa draft genome.</title>
        <authorList>
            <person name="Kono N."/>
            <person name="Arakawa K."/>
        </authorList>
    </citation>
    <scope>NUCLEOTIDE SEQUENCE [LARGE SCALE GENOMIC DNA]</scope>
</reference>
<name>A0AAV4XDM4_CAEEX</name>
<dbReference type="EMBL" id="BPLR01017577">
    <property type="protein sequence ID" value="GIY92694.1"/>
    <property type="molecule type" value="Genomic_DNA"/>
</dbReference>
<evidence type="ECO:0000313" key="2">
    <source>
        <dbReference type="Proteomes" id="UP001054945"/>
    </source>
</evidence>
<dbReference type="AlphaFoldDB" id="A0AAV4XDM4"/>
<organism evidence="1 2">
    <name type="scientific">Caerostris extrusa</name>
    <name type="common">Bark spider</name>
    <name type="synonym">Caerostris bankana</name>
    <dbReference type="NCBI Taxonomy" id="172846"/>
    <lineage>
        <taxon>Eukaryota</taxon>
        <taxon>Metazoa</taxon>
        <taxon>Ecdysozoa</taxon>
        <taxon>Arthropoda</taxon>
        <taxon>Chelicerata</taxon>
        <taxon>Arachnida</taxon>
        <taxon>Araneae</taxon>
        <taxon>Araneomorphae</taxon>
        <taxon>Entelegynae</taxon>
        <taxon>Araneoidea</taxon>
        <taxon>Araneidae</taxon>
        <taxon>Caerostris</taxon>
    </lineage>
</organism>
<dbReference type="Proteomes" id="UP001054945">
    <property type="component" value="Unassembled WGS sequence"/>
</dbReference>
<evidence type="ECO:0000313" key="1">
    <source>
        <dbReference type="EMBL" id="GIY92694.1"/>
    </source>
</evidence>
<comment type="caution">
    <text evidence="1">The sequence shown here is derived from an EMBL/GenBank/DDBJ whole genome shotgun (WGS) entry which is preliminary data.</text>
</comment>